<proteinExistence type="predicted"/>
<name>A0A7J6NZH9_PEROL</name>
<evidence type="ECO:0000256" key="1">
    <source>
        <dbReference type="SAM" id="MobiDB-lite"/>
    </source>
</evidence>
<organism evidence="2 3">
    <name type="scientific">Perkinsus olseni</name>
    <name type="common">Perkinsus atlanticus</name>
    <dbReference type="NCBI Taxonomy" id="32597"/>
    <lineage>
        <taxon>Eukaryota</taxon>
        <taxon>Sar</taxon>
        <taxon>Alveolata</taxon>
        <taxon>Perkinsozoa</taxon>
        <taxon>Perkinsea</taxon>
        <taxon>Perkinsida</taxon>
        <taxon>Perkinsidae</taxon>
        <taxon>Perkinsus</taxon>
    </lineage>
</organism>
<evidence type="ECO:0000313" key="3">
    <source>
        <dbReference type="Proteomes" id="UP000541610"/>
    </source>
</evidence>
<protein>
    <submittedName>
        <fullName evidence="2">Uncharacterized protein</fullName>
    </submittedName>
</protein>
<dbReference type="AlphaFoldDB" id="A0A7J6NZH9"/>
<dbReference type="Proteomes" id="UP000541610">
    <property type="component" value="Unassembled WGS sequence"/>
</dbReference>
<feature type="region of interest" description="Disordered" evidence="1">
    <location>
        <begin position="22"/>
        <end position="106"/>
    </location>
</feature>
<gene>
    <name evidence="2" type="ORF">FOZ60_001798</name>
</gene>
<comment type="caution">
    <text evidence="2">The sequence shown here is derived from an EMBL/GenBank/DDBJ whole genome shotgun (WGS) entry which is preliminary data.</text>
</comment>
<dbReference type="EMBL" id="JABANP010000129">
    <property type="protein sequence ID" value="KAF4689259.1"/>
    <property type="molecule type" value="Genomic_DNA"/>
</dbReference>
<accession>A0A7J6NZH9</accession>
<sequence length="131" mass="14395">MMLSSASGLPLDGHFLHIMASPPSKKLRKGGLEFRPSTPRSPRSRHGSTRNASIGEGPIDENRSCSTHQALSREQGVITDEGYSTPPKRPKEVSSPPWLPRKRAGSVKDQFNRVATESADMPRRALFVDDC</sequence>
<reference evidence="2 3" key="1">
    <citation type="submission" date="2020-04" db="EMBL/GenBank/DDBJ databases">
        <title>Perkinsus olseni comparative genomics.</title>
        <authorList>
            <person name="Bogema D.R."/>
        </authorList>
    </citation>
    <scope>NUCLEOTIDE SEQUENCE [LARGE SCALE GENOMIC DNA]</scope>
    <source>
        <strain evidence="2">00978-12</strain>
    </source>
</reference>
<dbReference type="OrthoDB" id="10633524at2759"/>
<evidence type="ECO:0000313" key="2">
    <source>
        <dbReference type="EMBL" id="KAF4689259.1"/>
    </source>
</evidence>